<feature type="region of interest" description="Disordered" evidence="1">
    <location>
        <begin position="16"/>
        <end position="36"/>
    </location>
</feature>
<dbReference type="EMBL" id="RWGY01000009">
    <property type="protein sequence ID" value="TVU35250.1"/>
    <property type="molecule type" value="Genomic_DNA"/>
</dbReference>
<evidence type="ECO:0000256" key="1">
    <source>
        <dbReference type="SAM" id="MobiDB-lite"/>
    </source>
</evidence>
<dbReference type="AlphaFoldDB" id="A0A5J9VJM3"/>
<protein>
    <submittedName>
        <fullName evidence="2">Uncharacterized protein</fullName>
    </submittedName>
</protein>
<comment type="caution">
    <text evidence="2">The sequence shown here is derived from an EMBL/GenBank/DDBJ whole genome shotgun (WGS) entry which is preliminary data.</text>
</comment>
<accession>A0A5J9VJM3</accession>
<evidence type="ECO:0000313" key="3">
    <source>
        <dbReference type="Proteomes" id="UP000324897"/>
    </source>
</evidence>
<keyword evidence="3" id="KW-1185">Reference proteome</keyword>
<gene>
    <name evidence="2" type="ORF">EJB05_17128</name>
</gene>
<evidence type="ECO:0000313" key="2">
    <source>
        <dbReference type="EMBL" id="TVU35250.1"/>
    </source>
</evidence>
<organism evidence="2 3">
    <name type="scientific">Eragrostis curvula</name>
    <name type="common">weeping love grass</name>
    <dbReference type="NCBI Taxonomy" id="38414"/>
    <lineage>
        <taxon>Eukaryota</taxon>
        <taxon>Viridiplantae</taxon>
        <taxon>Streptophyta</taxon>
        <taxon>Embryophyta</taxon>
        <taxon>Tracheophyta</taxon>
        <taxon>Spermatophyta</taxon>
        <taxon>Magnoliopsida</taxon>
        <taxon>Liliopsida</taxon>
        <taxon>Poales</taxon>
        <taxon>Poaceae</taxon>
        <taxon>PACMAD clade</taxon>
        <taxon>Chloridoideae</taxon>
        <taxon>Eragrostideae</taxon>
        <taxon>Eragrostidinae</taxon>
        <taxon>Eragrostis</taxon>
    </lineage>
</organism>
<reference evidence="2 3" key="1">
    <citation type="journal article" date="2019" name="Sci. Rep.">
        <title>A high-quality genome of Eragrostis curvula grass provides insights into Poaceae evolution and supports new strategies to enhance forage quality.</title>
        <authorList>
            <person name="Carballo J."/>
            <person name="Santos B.A.C.M."/>
            <person name="Zappacosta D."/>
            <person name="Garbus I."/>
            <person name="Selva J.P."/>
            <person name="Gallo C.A."/>
            <person name="Diaz A."/>
            <person name="Albertini E."/>
            <person name="Caccamo M."/>
            <person name="Echenique V."/>
        </authorList>
    </citation>
    <scope>NUCLEOTIDE SEQUENCE [LARGE SCALE GENOMIC DNA]</scope>
    <source>
        <strain evidence="3">cv. Victoria</strain>
        <tissue evidence="2">Leaf</tissue>
    </source>
</reference>
<proteinExistence type="predicted"/>
<dbReference type="Gramene" id="TVU35250">
    <property type="protein sequence ID" value="TVU35250"/>
    <property type="gene ID" value="EJB05_17128"/>
</dbReference>
<dbReference type="Proteomes" id="UP000324897">
    <property type="component" value="Unassembled WGS sequence"/>
</dbReference>
<sequence length="59" mass="6496">MEATLRLDVEKSSAAAGMWRNRAPPHGCPRSATSSPVNLHMVDHNQEQQREGKSPEEAV</sequence>
<name>A0A5J9VJM3_9POAL</name>